<dbReference type="InterPro" id="IPR050742">
    <property type="entry name" value="Helicase_Restrict-Modif_Enz"/>
</dbReference>
<dbReference type="Pfam" id="PF04851">
    <property type="entry name" value="ResIII"/>
    <property type="match status" value="1"/>
</dbReference>
<feature type="domain" description="Helicase/UvrB N-terminal" evidence="1">
    <location>
        <begin position="1"/>
        <end position="73"/>
    </location>
</feature>
<keyword evidence="2" id="KW-0347">Helicase</keyword>
<keyword evidence="2" id="KW-0547">Nucleotide-binding</keyword>
<dbReference type="RefSeq" id="WP_329082250.1">
    <property type="nucleotide sequence ID" value="NZ_CP109495.1"/>
</dbReference>
<evidence type="ECO:0000259" key="1">
    <source>
        <dbReference type="Pfam" id="PF04851"/>
    </source>
</evidence>
<name>A0ABZ2AEK1_STRNV</name>
<dbReference type="InterPro" id="IPR027417">
    <property type="entry name" value="P-loop_NTPase"/>
</dbReference>
<dbReference type="PANTHER" id="PTHR47396:SF1">
    <property type="entry name" value="ATP-DEPENDENT HELICASE IRC3-RELATED"/>
    <property type="match status" value="1"/>
</dbReference>
<dbReference type="SUPFAM" id="SSF52540">
    <property type="entry name" value="P-loop containing nucleoside triphosphate hydrolases"/>
    <property type="match status" value="1"/>
</dbReference>
<dbReference type="Proteomes" id="UP001432209">
    <property type="component" value="Chromosome"/>
</dbReference>
<keyword evidence="3" id="KW-1185">Reference proteome</keyword>
<evidence type="ECO:0000313" key="3">
    <source>
        <dbReference type="Proteomes" id="UP001432209"/>
    </source>
</evidence>
<organism evidence="2 3">
    <name type="scientific">Streptomyces niveus</name>
    <name type="common">Streptomyces spheroides</name>
    <dbReference type="NCBI Taxonomy" id="193462"/>
    <lineage>
        <taxon>Bacteria</taxon>
        <taxon>Bacillati</taxon>
        <taxon>Actinomycetota</taxon>
        <taxon>Actinomycetes</taxon>
        <taxon>Kitasatosporales</taxon>
        <taxon>Streptomycetaceae</taxon>
        <taxon>Streptomyces</taxon>
    </lineage>
</organism>
<protein>
    <submittedName>
        <fullName evidence="2">DEAD/DEAH box helicase family protein</fullName>
    </submittedName>
</protein>
<evidence type="ECO:0000313" key="2">
    <source>
        <dbReference type="EMBL" id="WUX57133.1"/>
    </source>
</evidence>
<sequence length="158" mass="16636">MRLRPHQQEALAAILAAAGEGRRRMTVVAASGSGKTLIAQRSCAELAPQGATLVLVPTKALVVQTARKWREAGYRGLLIGVCSLSQDDSGLSSWELTMTSDPATIAARVAGHVRIGAWLAKIRTKGRAGQLPPDREALVAALFDGDWTSDSAQPVPLG</sequence>
<dbReference type="InterPro" id="IPR006935">
    <property type="entry name" value="Helicase/UvrB_N"/>
</dbReference>
<keyword evidence="2" id="KW-0067">ATP-binding</keyword>
<proteinExistence type="predicted"/>
<dbReference type="GO" id="GO:0004386">
    <property type="term" value="F:helicase activity"/>
    <property type="evidence" value="ECO:0007669"/>
    <property type="project" value="UniProtKB-KW"/>
</dbReference>
<reference evidence="2" key="1">
    <citation type="submission" date="2022-10" db="EMBL/GenBank/DDBJ databases">
        <title>The complete genomes of actinobacterial strains from the NBC collection.</title>
        <authorList>
            <person name="Joergensen T.S."/>
            <person name="Alvarez Arevalo M."/>
            <person name="Sterndorff E.B."/>
            <person name="Faurdal D."/>
            <person name="Vuksanovic O."/>
            <person name="Mourched A.-S."/>
            <person name="Charusanti P."/>
            <person name="Shaw S."/>
            <person name="Blin K."/>
            <person name="Weber T."/>
        </authorList>
    </citation>
    <scope>NUCLEOTIDE SEQUENCE</scope>
    <source>
        <strain evidence="2">NBC_01432</strain>
    </source>
</reference>
<dbReference type="EMBL" id="CP109495">
    <property type="protein sequence ID" value="WUX57133.1"/>
    <property type="molecule type" value="Genomic_DNA"/>
</dbReference>
<gene>
    <name evidence="2" type="ORF">OG442_39430</name>
</gene>
<accession>A0ABZ2AEK1</accession>
<dbReference type="PANTHER" id="PTHR47396">
    <property type="entry name" value="TYPE I RESTRICTION ENZYME ECOKI R PROTEIN"/>
    <property type="match status" value="1"/>
</dbReference>
<keyword evidence="2" id="KW-0378">Hydrolase</keyword>
<dbReference type="Gene3D" id="3.40.50.300">
    <property type="entry name" value="P-loop containing nucleotide triphosphate hydrolases"/>
    <property type="match status" value="1"/>
</dbReference>